<organism evidence="3 4">
    <name type="scientific">Halothermothrix orenii (strain H 168 / OCM 544 / DSM 9562)</name>
    <dbReference type="NCBI Taxonomy" id="373903"/>
    <lineage>
        <taxon>Bacteria</taxon>
        <taxon>Bacillati</taxon>
        <taxon>Bacillota</taxon>
        <taxon>Clostridia</taxon>
        <taxon>Halanaerobiales</taxon>
        <taxon>Halothermotrichaceae</taxon>
        <taxon>Halothermothrix</taxon>
    </lineage>
</organism>
<evidence type="ECO:0000259" key="2">
    <source>
        <dbReference type="Pfam" id="PF03968"/>
    </source>
</evidence>
<dbReference type="Proteomes" id="UP000000719">
    <property type="component" value="Chromosome"/>
</dbReference>
<dbReference type="Gene3D" id="2.60.450.10">
    <property type="entry name" value="Lipopolysaccharide (LPS) transport protein A like domain"/>
    <property type="match status" value="1"/>
</dbReference>
<dbReference type="EMBL" id="CP001098">
    <property type="protein sequence ID" value="ACL70509.1"/>
    <property type="molecule type" value="Genomic_DNA"/>
</dbReference>
<protein>
    <submittedName>
        <fullName evidence="3">OstA family protein</fullName>
    </submittedName>
</protein>
<dbReference type="HOGENOM" id="CLU_1254484_0_0_9"/>
<dbReference type="KEGG" id="hor:Hore_17600"/>
<dbReference type="Pfam" id="PF03968">
    <property type="entry name" value="LptD_N"/>
    <property type="match status" value="1"/>
</dbReference>
<dbReference type="OrthoDB" id="2112412at2"/>
<feature type="domain" description="Organic solvent tolerance-like N-terminal" evidence="2">
    <location>
        <begin position="63"/>
        <end position="202"/>
    </location>
</feature>
<keyword evidence="1" id="KW-0732">Signal</keyword>
<accession>B8CYZ0</accession>
<evidence type="ECO:0000313" key="4">
    <source>
        <dbReference type="Proteomes" id="UP000000719"/>
    </source>
</evidence>
<feature type="chain" id="PRO_5002867117" evidence="1">
    <location>
        <begin position="28"/>
        <end position="220"/>
    </location>
</feature>
<sequence>MKKYPTGIIIAFLLVINLVVTCNTGLAADTSQDTVTIKTGLYKSSEGEMFLSRGVTIIKGENKITAPRGTYYEKEEKAILKGGVKLTRKDGDINSKMLTVLLNKDIYIFEDNVELFYQVKEKGADGPKEMELKAPYLELSTADNSFVARNGVTIKYDNRVIKGDRAVYSDEKQTLELYDDVKVQEKDGDWIQSKKAVFNLETGEFEAEGEVEIELKITSE</sequence>
<reference evidence="3 4" key="1">
    <citation type="journal article" date="2009" name="PLoS ONE">
        <title>Genome analysis of the anaerobic thermohalophilic bacterium Halothermothrix orenii.</title>
        <authorList>
            <person name="Mavromatis K."/>
            <person name="Ivanova N."/>
            <person name="Anderson I."/>
            <person name="Lykidis A."/>
            <person name="Hooper S.D."/>
            <person name="Sun H."/>
            <person name="Kunin V."/>
            <person name="Lapidus A."/>
            <person name="Hugenholtz P."/>
            <person name="Patel B."/>
            <person name="Kyrpides N.C."/>
        </authorList>
    </citation>
    <scope>NUCLEOTIDE SEQUENCE [LARGE SCALE GENOMIC DNA]</scope>
    <source>
        <strain evidence="4">H 168 / OCM 544 / DSM 9562</strain>
    </source>
</reference>
<dbReference type="STRING" id="373903.Hore_17600"/>
<gene>
    <name evidence="3" type="ordered locus">Hore_17600</name>
</gene>
<feature type="signal peptide" evidence="1">
    <location>
        <begin position="1"/>
        <end position="27"/>
    </location>
</feature>
<proteinExistence type="predicted"/>
<evidence type="ECO:0000313" key="3">
    <source>
        <dbReference type="EMBL" id="ACL70509.1"/>
    </source>
</evidence>
<dbReference type="eggNOG" id="COG3117">
    <property type="taxonomic scope" value="Bacteria"/>
</dbReference>
<evidence type="ECO:0000256" key="1">
    <source>
        <dbReference type="SAM" id="SignalP"/>
    </source>
</evidence>
<dbReference type="InterPro" id="IPR005653">
    <property type="entry name" value="OstA-like_N"/>
</dbReference>
<dbReference type="AlphaFoldDB" id="B8CYZ0"/>
<name>B8CYZ0_HALOH</name>
<dbReference type="RefSeq" id="WP_015923479.1">
    <property type="nucleotide sequence ID" value="NC_011899.1"/>
</dbReference>
<keyword evidence="4" id="KW-1185">Reference proteome</keyword>